<proteinExistence type="inferred from homology"/>
<dbReference type="Pfam" id="PF00078">
    <property type="entry name" value="RVT_1"/>
    <property type="match status" value="1"/>
</dbReference>
<keyword evidence="11" id="KW-0229">DNA integration</keyword>
<dbReference type="KEGG" id="xtr:105948087"/>
<dbReference type="PANTHER" id="PTHR33064:SF37">
    <property type="entry name" value="RIBONUCLEASE H"/>
    <property type="match status" value="1"/>
</dbReference>
<keyword evidence="7" id="KW-0255">Endonuclease</keyword>
<dbReference type="SUPFAM" id="SSF53098">
    <property type="entry name" value="Ribonuclease H-like"/>
    <property type="match status" value="2"/>
</dbReference>
<dbReference type="InterPro" id="IPR002156">
    <property type="entry name" value="RNaseH_domain"/>
</dbReference>
<dbReference type="Gene3D" id="3.10.10.10">
    <property type="entry name" value="HIV Type 1 Reverse Transcriptase, subunit A, domain 1"/>
    <property type="match status" value="1"/>
</dbReference>
<dbReference type="GO" id="GO:0006508">
    <property type="term" value="P:proteolysis"/>
    <property type="evidence" value="ECO:0007669"/>
    <property type="project" value="InterPro"/>
</dbReference>
<keyword evidence="13" id="KW-0233">DNA recombination</keyword>
<dbReference type="Pfam" id="PF18697">
    <property type="entry name" value="MLVIN_C"/>
    <property type="match status" value="1"/>
</dbReference>
<dbReference type="InterPro" id="IPR041577">
    <property type="entry name" value="RT_RNaseH_2"/>
</dbReference>
<dbReference type="OMA" id="KLTHGPD"/>
<dbReference type="Gene3D" id="3.30.70.270">
    <property type="match status" value="2"/>
</dbReference>
<feature type="compositionally biased region" description="Polar residues" evidence="14">
    <location>
        <begin position="1157"/>
        <end position="1172"/>
    </location>
</feature>
<dbReference type="SUPFAM" id="SSF50630">
    <property type="entry name" value="Acid proteases"/>
    <property type="match status" value="1"/>
</dbReference>
<keyword evidence="19" id="KW-1185">Reference proteome</keyword>
<dbReference type="InterPro" id="IPR001995">
    <property type="entry name" value="Peptidase_A2_cat"/>
</dbReference>
<evidence type="ECO:0000256" key="14">
    <source>
        <dbReference type="SAM" id="MobiDB-lite"/>
    </source>
</evidence>
<dbReference type="GO" id="GO:0003723">
    <property type="term" value="F:RNA binding"/>
    <property type="evidence" value="ECO:0007669"/>
    <property type="project" value="UniProtKB-KW"/>
</dbReference>
<dbReference type="PANTHER" id="PTHR33064">
    <property type="entry name" value="POL PROTEIN"/>
    <property type="match status" value="1"/>
</dbReference>
<dbReference type="EC" id="3.1.26.4" evidence="2"/>
<dbReference type="InterPro" id="IPR001969">
    <property type="entry name" value="Aspartic_peptidase_AS"/>
</dbReference>
<feature type="domain" description="Integrase catalytic" evidence="18">
    <location>
        <begin position="891"/>
        <end position="1048"/>
    </location>
</feature>
<comment type="similarity">
    <text evidence="1">Belongs to the beta type-B retroviral polymerase family. HERV class-II K(HML-2) pol subfamily.</text>
</comment>
<evidence type="ECO:0000259" key="18">
    <source>
        <dbReference type="PROSITE" id="PS50994"/>
    </source>
</evidence>
<dbReference type="InterPro" id="IPR036397">
    <property type="entry name" value="RNaseH_sf"/>
</dbReference>
<keyword evidence="12" id="KW-0695">RNA-directed DNA polymerase</keyword>
<evidence type="ECO:0000256" key="9">
    <source>
        <dbReference type="ARBA" id="ARBA00022842"/>
    </source>
</evidence>
<dbReference type="Gene3D" id="2.40.70.10">
    <property type="entry name" value="Acid Proteases"/>
    <property type="match status" value="1"/>
</dbReference>
<evidence type="ECO:0000256" key="12">
    <source>
        <dbReference type="ARBA" id="ARBA00022918"/>
    </source>
</evidence>
<dbReference type="PROSITE" id="PS00141">
    <property type="entry name" value="ASP_PROTEASE"/>
    <property type="match status" value="1"/>
</dbReference>
<evidence type="ECO:0000313" key="20">
    <source>
        <dbReference type="RefSeq" id="XP_031761554.1"/>
    </source>
</evidence>
<dbReference type="InterPro" id="IPR000477">
    <property type="entry name" value="RT_dom"/>
</dbReference>
<evidence type="ECO:0000256" key="6">
    <source>
        <dbReference type="ARBA" id="ARBA00022722"/>
    </source>
</evidence>
<dbReference type="InterPro" id="IPR012337">
    <property type="entry name" value="RNaseH-like_sf"/>
</dbReference>
<evidence type="ECO:0000259" key="16">
    <source>
        <dbReference type="PROSITE" id="PS50878"/>
    </source>
</evidence>
<evidence type="ECO:0000256" key="3">
    <source>
        <dbReference type="ARBA" id="ARBA00018735"/>
    </source>
</evidence>
<evidence type="ECO:0000313" key="19">
    <source>
        <dbReference type="Proteomes" id="UP000008143"/>
    </source>
</evidence>
<dbReference type="Gene3D" id="2.30.30.850">
    <property type="match status" value="1"/>
</dbReference>
<dbReference type="GO" id="GO:0015074">
    <property type="term" value="P:DNA integration"/>
    <property type="evidence" value="ECO:0007669"/>
    <property type="project" value="UniProtKB-KW"/>
</dbReference>
<name>A0A8J1JUK0_XENTR</name>
<dbReference type="OrthoDB" id="9906216at2759"/>
<evidence type="ECO:0000256" key="13">
    <source>
        <dbReference type="ARBA" id="ARBA00023172"/>
    </source>
</evidence>
<dbReference type="Xenbase" id="XB-GENE-29089851">
    <property type="gene designation" value="LOC105948087"/>
</dbReference>
<evidence type="ECO:0000256" key="4">
    <source>
        <dbReference type="ARBA" id="ARBA00022679"/>
    </source>
</evidence>
<dbReference type="FunFam" id="3.30.420.10:FF:000032">
    <property type="entry name" value="Retrovirus-related Pol polyprotein from transposon 297-like Protein"/>
    <property type="match status" value="1"/>
</dbReference>
<dbReference type="GeneID" id="105948087"/>
<dbReference type="InterPro" id="IPR001584">
    <property type="entry name" value="Integrase_cat-core"/>
</dbReference>
<accession>A0A8J1JUK0</accession>
<dbReference type="InterPro" id="IPR040643">
    <property type="entry name" value="MLVIN_C"/>
</dbReference>
<gene>
    <name evidence="20 21" type="primary">LOC105948087</name>
</gene>
<dbReference type="InterPro" id="IPR043502">
    <property type="entry name" value="DNA/RNA_pol_sf"/>
</dbReference>
<feature type="compositionally biased region" description="Basic residues" evidence="14">
    <location>
        <begin position="1184"/>
        <end position="1194"/>
    </location>
</feature>
<keyword evidence="9" id="KW-0460">Magnesium</keyword>
<evidence type="ECO:0000256" key="10">
    <source>
        <dbReference type="ARBA" id="ARBA00022884"/>
    </source>
</evidence>
<dbReference type="PROSITE" id="PS50879">
    <property type="entry name" value="RNASE_H_1"/>
    <property type="match status" value="1"/>
</dbReference>
<evidence type="ECO:0000259" key="17">
    <source>
        <dbReference type="PROSITE" id="PS50879"/>
    </source>
</evidence>
<evidence type="ECO:0000256" key="7">
    <source>
        <dbReference type="ARBA" id="ARBA00022759"/>
    </source>
</evidence>
<keyword evidence="5" id="KW-0548">Nucleotidyltransferase</keyword>
<dbReference type="Gene3D" id="3.10.20.370">
    <property type="match status" value="1"/>
</dbReference>
<evidence type="ECO:0000256" key="8">
    <source>
        <dbReference type="ARBA" id="ARBA00022801"/>
    </source>
</evidence>
<dbReference type="Pfam" id="PF00077">
    <property type="entry name" value="RVP"/>
    <property type="match status" value="1"/>
</dbReference>
<dbReference type="SUPFAM" id="SSF56672">
    <property type="entry name" value="DNA/RNA polymerases"/>
    <property type="match status" value="1"/>
</dbReference>
<dbReference type="CDD" id="cd09273">
    <property type="entry name" value="RNase_HI_RT_Bel"/>
    <property type="match status" value="1"/>
</dbReference>
<protein>
    <recommendedName>
        <fullName evidence="3">Gag-Pol polyprotein</fullName>
        <ecNumber evidence="2">3.1.26.4</ecNumber>
    </recommendedName>
</protein>
<dbReference type="PROSITE" id="PS50994">
    <property type="entry name" value="INTEGRASE"/>
    <property type="match status" value="1"/>
</dbReference>
<dbReference type="Pfam" id="PF17919">
    <property type="entry name" value="RT_RNaseH_2"/>
    <property type="match status" value="1"/>
</dbReference>
<organism evidence="19 20">
    <name type="scientific">Xenopus tropicalis</name>
    <name type="common">Western clawed frog</name>
    <name type="synonym">Silurana tropicalis</name>
    <dbReference type="NCBI Taxonomy" id="8364"/>
    <lineage>
        <taxon>Eukaryota</taxon>
        <taxon>Metazoa</taxon>
        <taxon>Chordata</taxon>
        <taxon>Craniata</taxon>
        <taxon>Vertebrata</taxon>
        <taxon>Euteleostomi</taxon>
        <taxon>Amphibia</taxon>
        <taxon>Batrachia</taxon>
        <taxon>Anura</taxon>
        <taxon>Pipoidea</taxon>
        <taxon>Pipidae</taxon>
        <taxon>Xenopodinae</taxon>
        <taxon>Xenopus</taxon>
        <taxon>Silurana</taxon>
    </lineage>
</organism>
<dbReference type="Proteomes" id="UP000008143">
    <property type="component" value="Chromosome 7"/>
</dbReference>
<feature type="domain" description="RNase H type-1" evidence="17">
    <location>
        <begin position="619"/>
        <end position="767"/>
    </location>
</feature>
<reference evidence="20" key="1">
    <citation type="submission" date="2025-08" db="UniProtKB">
        <authorList>
            <consortium name="RefSeq"/>
        </authorList>
    </citation>
    <scope>IDENTIFICATION</scope>
    <source>
        <strain evidence="20">Nigerian</strain>
        <tissue evidence="20">Liver and blood</tissue>
    </source>
</reference>
<dbReference type="InterPro" id="IPR018061">
    <property type="entry name" value="Retropepsins"/>
</dbReference>
<dbReference type="GO" id="GO:0004523">
    <property type="term" value="F:RNA-DNA hybrid ribonuclease activity"/>
    <property type="evidence" value="ECO:0007669"/>
    <property type="project" value="UniProtKB-EC"/>
</dbReference>
<dbReference type="GO" id="GO:0003964">
    <property type="term" value="F:RNA-directed DNA polymerase activity"/>
    <property type="evidence" value="ECO:0007669"/>
    <property type="project" value="UniProtKB-KW"/>
</dbReference>
<dbReference type="Gene3D" id="3.30.420.10">
    <property type="entry name" value="Ribonuclease H-like superfamily/Ribonuclease H"/>
    <property type="match status" value="2"/>
</dbReference>
<dbReference type="InterPro" id="IPR051320">
    <property type="entry name" value="Viral_Replic_Matur_Polypro"/>
</dbReference>
<sequence length="1194" mass="131887">MPFSTLECLVDTGAARSVLKKSEAPNLKITGELNGIGLEGTSVPLEETVETEVFVGPLKTSLSFVLSDSVPCNLLGKDALMKLRANILYTKDGPIVTANSSSEDVNLFESIIPLMATRVHGNLEIPPDLEGLPSSLWATKGGTTGLIHRADPVTVQIRPGAKLPRVPQYPLSQKQINGIRPQITSLLQQGILIPVKSPVNTPLYPVAKPGKQGEYRLVQDLRAVNKIILENTPIVPNPHTILGNIPPEASWFSVFDLVDAYFCVAINADCQYLFAFTYEGEQYTWGRLPQGMVSSPSEFGQVMKQVLDRWQPIQGTTVVQYVDDLLLTAISKDLCREASISLLQHLHEEGCKISPSKLQYCQQKVIFLGHCISRGTKHITTDRILIIQKASYPQSAKQVRAFLGLVGYCRQWIPNMSQLATPLYALTSQAGHIILTEEQKSSVDQLKLAVLRAPSLALPNYKKPFFLFCHEQGGQASGVLTQKAGDKQKPVGYFSCKLDAVISAAAGCVRAVAAAAMLVEKTADIVLGSKLFVMVPHAVHTVLQSLTTKHLSAARLTKYEVGLLVPANITLLRCNVLNPATLLPTEHQGESENDLEHDCQQVMEQFYSPPNPVQDEPIPNADLVLFVDGSRLQHPEGGFGAGFAVVSGSEVLYSESLDPSQHSAQSAELLALIKACELAKGQTANIYTDSRYAYGVIHDFAQLWKHRNFLTSSGKMIKHATLIKELLEKVQLPRDVAVIKCQAHQKIKDDITAGNDRADKAAKKAAFMVLTVIPADELPTSVTLDILKNLQKQAGTQIHTKWINKGCKVENDIWKHEDGRLCAPPVLFPLLANITHFPSHVSKGGMISMVNKLWFAPGFAQHATDFCKKCMICAKHNTGKTEKTPLKHLVKPFYPFQRLQIDYIQLPKCNTYEYVLVCIDMFSGWIEAWPVTKATALITAKKLITEIVCRYGLPETIESDRGTHFTGQVFAEMLKGLQIHQHLHTPYRPEASGRVERANGTLKTKLGKLCEQTKLTWVQALPLALSSMRHTPRGPHQLSPFEVLFGRSPNTGLFFPQELQGEHASLTDYVKQLHKQLTNLHGKVFSSLPDPETVFGTHSLQPGDWVVIKRFVRRHLEPRYDGPYQVLLTTATSIKVEGKPNWIHASHCKKVFPPSSPAESQSRVLSPVTESESVPALSPPLTRSKTRAHQQKDN</sequence>
<evidence type="ECO:0000313" key="21">
    <source>
        <dbReference type="Xenbase" id="XB-GENE-29089851"/>
    </source>
</evidence>
<dbReference type="AGR" id="Xenbase:XB-GENE-29089851"/>
<evidence type="ECO:0000256" key="5">
    <source>
        <dbReference type="ARBA" id="ARBA00022695"/>
    </source>
</evidence>
<evidence type="ECO:0000256" key="11">
    <source>
        <dbReference type="ARBA" id="ARBA00022908"/>
    </source>
</evidence>
<feature type="domain" description="Peptidase A2" evidence="15">
    <location>
        <begin position="6"/>
        <end position="79"/>
    </location>
</feature>
<dbReference type="InterPro" id="IPR043128">
    <property type="entry name" value="Rev_trsase/Diguanyl_cyclase"/>
</dbReference>
<keyword evidence="10" id="KW-0694">RNA-binding</keyword>
<keyword evidence="8" id="KW-0378">Hydrolase</keyword>
<evidence type="ECO:0000256" key="2">
    <source>
        <dbReference type="ARBA" id="ARBA00012180"/>
    </source>
</evidence>
<keyword evidence="4" id="KW-0808">Transferase</keyword>
<feature type="region of interest" description="Disordered" evidence="14">
    <location>
        <begin position="1153"/>
        <end position="1194"/>
    </location>
</feature>
<dbReference type="Pfam" id="PF00665">
    <property type="entry name" value="rve"/>
    <property type="match status" value="1"/>
</dbReference>
<keyword evidence="6" id="KW-0540">Nuclease</keyword>
<dbReference type="GO" id="GO:0004190">
    <property type="term" value="F:aspartic-type endopeptidase activity"/>
    <property type="evidence" value="ECO:0007669"/>
    <property type="project" value="InterPro"/>
</dbReference>
<dbReference type="AlphaFoldDB" id="A0A8J1JUK0"/>
<dbReference type="PROSITE" id="PS50175">
    <property type="entry name" value="ASP_PROT_RETROV"/>
    <property type="match status" value="1"/>
</dbReference>
<dbReference type="RefSeq" id="XP_031761554.1">
    <property type="nucleotide sequence ID" value="XM_031905694.1"/>
</dbReference>
<dbReference type="PROSITE" id="PS50878">
    <property type="entry name" value="RT_POL"/>
    <property type="match status" value="1"/>
</dbReference>
<dbReference type="GO" id="GO:0006310">
    <property type="term" value="P:DNA recombination"/>
    <property type="evidence" value="ECO:0007669"/>
    <property type="project" value="UniProtKB-KW"/>
</dbReference>
<feature type="domain" description="Reverse transcriptase" evidence="16">
    <location>
        <begin position="187"/>
        <end position="372"/>
    </location>
</feature>
<dbReference type="Pfam" id="PF00075">
    <property type="entry name" value="RNase_H"/>
    <property type="match status" value="1"/>
</dbReference>
<dbReference type="InterPro" id="IPR021109">
    <property type="entry name" value="Peptidase_aspartic_dom_sf"/>
</dbReference>
<evidence type="ECO:0000256" key="1">
    <source>
        <dbReference type="ARBA" id="ARBA00010879"/>
    </source>
</evidence>
<evidence type="ECO:0000259" key="15">
    <source>
        <dbReference type="PROSITE" id="PS50175"/>
    </source>
</evidence>